<keyword evidence="3" id="KW-0805">Transcription regulation</keyword>
<evidence type="ECO:0000256" key="2">
    <source>
        <dbReference type="ARBA" id="ARBA00009437"/>
    </source>
</evidence>
<dbReference type="SUPFAM" id="SSF46785">
    <property type="entry name" value="Winged helix' DNA-binding domain"/>
    <property type="match status" value="1"/>
</dbReference>
<keyword evidence="5" id="KW-0010">Activator</keyword>
<dbReference type="InterPro" id="IPR036388">
    <property type="entry name" value="WH-like_DNA-bd_sf"/>
</dbReference>
<evidence type="ECO:0000256" key="6">
    <source>
        <dbReference type="ARBA" id="ARBA00023163"/>
    </source>
</evidence>
<dbReference type="EMBL" id="LLXZ01000071">
    <property type="protein sequence ID" value="KRR09641.1"/>
    <property type="molecule type" value="Genomic_DNA"/>
</dbReference>
<evidence type="ECO:0000259" key="7">
    <source>
        <dbReference type="PROSITE" id="PS50931"/>
    </source>
</evidence>
<dbReference type="GO" id="GO:0006351">
    <property type="term" value="P:DNA-templated transcription"/>
    <property type="evidence" value="ECO:0007669"/>
    <property type="project" value="TreeGrafter"/>
</dbReference>
<dbReference type="PROSITE" id="PS50931">
    <property type="entry name" value="HTH_LYSR"/>
    <property type="match status" value="1"/>
</dbReference>
<evidence type="ECO:0000256" key="1">
    <source>
        <dbReference type="ARBA" id="ARBA00003502"/>
    </source>
</evidence>
<keyword evidence="9" id="KW-1185">Reference proteome</keyword>
<accession>A0A0R3LPA2</accession>
<dbReference type="STRING" id="280332.CQ12_14270"/>
<reference evidence="8 9" key="1">
    <citation type="submission" date="2014-03" db="EMBL/GenBank/DDBJ databases">
        <title>Bradyrhizobium valentinum sp. nov., isolated from effective nodules of Lupinus mariae-josephae, a lupine endemic of basic-lime soils in Eastern Spain.</title>
        <authorList>
            <person name="Duran D."/>
            <person name="Rey L."/>
            <person name="Navarro A."/>
            <person name="Busquets A."/>
            <person name="Imperial J."/>
            <person name="Ruiz-Argueso T."/>
        </authorList>
    </citation>
    <scope>NUCLEOTIDE SEQUENCE [LARGE SCALE GENOMIC DNA]</scope>
    <source>
        <strain evidence="8 9">PAC68</strain>
    </source>
</reference>
<evidence type="ECO:0000256" key="4">
    <source>
        <dbReference type="ARBA" id="ARBA00023125"/>
    </source>
</evidence>
<feature type="domain" description="HTH lysR-type" evidence="7">
    <location>
        <begin position="10"/>
        <end position="67"/>
    </location>
</feature>
<keyword evidence="6" id="KW-0804">Transcription</keyword>
<keyword evidence="4" id="KW-0238">DNA-binding</keyword>
<dbReference type="RefSeq" id="WP_057835505.1">
    <property type="nucleotide sequence ID" value="NZ_LLXZ01000071.1"/>
</dbReference>
<dbReference type="Proteomes" id="UP000050863">
    <property type="component" value="Unassembled WGS sequence"/>
</dbReference>
<organism evidence="8 9">
    <name type="scientific">Bradyrhizobium jicamae</name>
    <dbReference type="NCBI Taxonomy" id="280332"/>
    <lineage>
        <taxon>Bacteria</taxon>
        <taxon>Pseudomonadati</taxon>
        <taxon>Pseudomonadota</taxon>
        <taxon>Alphaproteobacteria</taxon>
        <taxon>Hyphomicrobiales</taxon>
        <taxon>Nitrobacteraceae</taxon>
        <taxon>Bradyrhizobium</taxon>
    </lineage>
</organism>
<name>A0A0R3LPA2_9BRAD</name>
<dbReference type="PANTHER" id="PTHR30537:SF70">
    <property type="entry name" value="HTH-TYPE TRANSCRIPTIONAL ACTIVATOR AMPR"/>
    <property type="match status" value="1"/>
</dbReference>
<dbReference type="InterPro" id="IPR058163">
    <property type="entry name" value="LysR-type_TF_proteobact-type"/>
</dbReference>
<comment type="caution">
    <text evidence="8">The sequence shown here is derived from an EMBL/GenBank/DDBJ whole genome shotgun (WGS) entry which is preliminary data.</text>
</comment>
<dbReference type="Pfam" id="PF00126">
    <property type="entry name" value="HTH_1"/>
    <property type="match status" value="1"/>
</dbReference>
<protein>
    <submittedName>
        <fullName evidence="8">LysR family transcriptional regulator</fullName>
    </submittedName>
</protein>
<dbReference type="Gene3D" id="1.10.10.10">
    <property type="entry name" value="Winged helix-like DNA-binding domain superfamily/Winged helix DNA-binding domain"/>
    <property type="match status" value="1"/>
</dbReference>
<dbReference type="InterPro" id="IPR000847">
    <property type="entry name" value="LysR_HTH_N"/>
</dbReference>
<evidence type="ECO:0000313" key="9">
    <source>
        <dbReference type="Proteomes" id="UP000050863"/>
    </source>
</evidence>
<comment type="function">
    <text evidence="1">NodD regulates the expression of the nodABCFE genes which encode other nodulation proteins. NodD is also a negative regulator of its own expression. Binds flavonoids as inducers.</text>
</comment>
<dbReference type="FunFam" id="1.10.10.10:FF:000038">
    <property type="entry name" value="Glycine cleavage system transcriptional activator"/>
    <property type="match status" value="1"/>
</dbReference>
<dbReference type="SUPFAM" id="SSF53850">
    <property type="entry name" value="Periplasmic binding protein-like II"/>
    <property type="match status" value="1"/>
</dbReference>
<evidence type="ECO:0000256" key="3">
    <source>
        <dbReference type="ARBA" id="ARBA00023015"/>
    </source>
</evidence>
<dbReference type="Gene3D" id="3.40.190.10">
    <property type="entry name" value="Periplasmic binding protein-like II"/>
    <property type="match status" value="2"/>
</dbReference>
<dbReference type="GO" id="GO:0043565">
    <property type="term" value="F:sequence-specific DNA binding"/>
    <property type="evidence" value="ECO:0007669"/>
    <property type="project" value="TreeGrafter"/>
</dbReference>
<dbReference type="InterPro" id="IPR036390">
    <property type="entry name" value="WH_DNA-bd_sf"/>
</dbReference>
<sequence length="308" mass="34584">MRRRTKLSHLPLNALRAFEATARNLSFTRAGLELRVTQAAVSQHVKVLEDRLGVQLFRRLPRGVALTDEGQLLLPSIVEAFGRLTETLNRFEDGHYQDVIAVGVVGTFASGWLLPRLDAFRKAHPRIDLRLFTNNNRIDIAGEGLDYAIRFGDGLWHGTDATHLMGAPFTPLCAPSLARRLSRPADLKREVLLRSYRQEEWPRWFAAAGLQSPVPKGMVFDSSITIASAAARGFGVALLPPALFQDEIRRRRLIRPFQIEVALGDYWITSLHSRQPTQAMLSFKNWLLETIAAKNSSPRQASRDLTTV</sequence>
<dbReference type="OrthoDB" id="9793571at2"/>
<dbReference type="PRINTS" id="PR00039">
    <property type="entry name" value="HTHLYSR"/>
</dbReference>
<dbReference type="GO" id="GO:0003700">
    <property type="term" value="F:DNA-binding transcription factor activity"/>
    <property type="evidence" value="ECO:0007669"/>
    <property type="project" value="InterPro"/>
</dbReference>
<evidence type="ECO:0000313" key="8">
    <source>
        <dbReference type="EMBL" id="KRR09641.1"/>
    </source>
</evidence>
<dbReference type="InterPro" id="IPR005119">
    <property type="entry name" value="LysR_subst-bd"/>
</dbReference>
<dbReference type="AlphaFoldDB" id="A0A0R3LPA2"/>
<dbReference type="Pfam" id="PF03466">
    <property type="entry name" value="LysR_substrate"/>
    <property type="match status" value="1"/>
</dbReference>
<evidence type="ECO:0000256" key="5">
    <source>
        <dbReference type="ARBA" id="ARBA00023159"/>
    </source>
</evidence>
<comment type="similarity">
    <text evidence="2">Belongs to the LysR transcriptional regulatory family.</text>
</comment>
<proteinExistence type="inferred from homology"/>
<dbReference type="PANTHER" id="PTHR30537">
    <property type="entry name" value="HTH-TYPE TRANSCRIPTIONAL REGULATOR"/>
    <property type="match status" value="1"/>
</dbReference>
<gene>
    <name evidence="8" type="ORF">CQ12_14270</name>
</gene>